<dbReference type="GeneID" id="22474955"/>
<evidence type="ECO:0000313" key="2">
    <source>
        <dbReference type="EMBL" id="AGZ17789.1"/>
    </source>
</evidence>
<sequence length="64" mass="6549">MPSKKAGAALLVLLVIAVVIAAGVGYGMNVYDLVAEMDTNSTSETVVRAVGVFIPFIGAVAGYF</sequence>
<evidence type="ECO:0000313" key="3">
    <source>
        <dbReference type="Proteomes" id="UP000027495"/>
    </source>
</evidence>
<keyword evidence="1" id="KW-0812">Transmembrane</keyword>
<reference evidence="2 3" key="1">
    <citation type="journal article" date="2014" name="BMC Genomics">
        <title>Genome sequences characterizing five mutations in RNA polymerase and major capsid of phages [greek small letter phi]A318 and [greek small letter phi]As51 of Vibrio alginolyticus with different burst efficiencies.</title>
        <authorList>
            <person name="Liu W."/>
            <person name="Lin Y.R."/>
            <person name="Lu M.W."/>
            <person name="Sung P.J."/>
            <person name="Wang W.H."/>
            <person name="Lin C.S."/>
        </authorList>
    </citation>
    <scope>NUCLEOTIDE SEQUENCE [LARGE SCALE GENOMIC DNA]</scope>
</reference>
<name>A0A067YCP5_9CAUD</name>
<proteinExistence type="predicted"/>
<organism evidence="2 3">
    <name type="scientific">Vibrio phage phi-A318</name>
    <dbReference type="NCBI Taxonomy" id="1151014"/>
    <lineage>
        <taxon>Viruses</taxon>
        <taxon>Duplodnaviria</taxon>
        <taxon>Heunggongvirae</taxon>
        <taxon>Uroviricota</taxon>
        <taxon>Caudoviricetes</taxon>
        <taxon>Autographivirales</taxon>
        <taxon>Autosignataviridae</taxon>
        <taxon>Colwellvirinae</taxon>
        <taxon>Kaohsiungvirus</taxon>
        <taxon>Kaohsiungvirus A318</taxon>
    </lineage>
</organism>
<keyword evidence="1" id="KW-0472">Membrane</keyword>
<keyword evidence="3" id="KW-1185">Reference proteome</keyword>
<keyword evidence="1" id="KW-1133">Transmembrane helix</keyword>
<dbReference type="Proteomes" id="UP000027495">
    <property type="component" value="Segment"/>
</dbReference>
<dbReference type="EMBL" id="KF322026">
    <property type="protein sequence ID" value="AGZ17789.1"/>
    <property type="molecule type" value="Genomic_DNA"/>
</dbReference>
<feature type="transmembrane region" description="Helical" evidence="1">
    <location>
        <begin position="45"/>
        <end position="63"/>
    </location>
</feature>
<accession>A0A067YCP5</accession>
<protein>
    <submittedName>
        <fullName evidence="2">Uncharacterized protein</fullName>
    </submittedName>
</protein>
<dbReference type="KEGG" id="vg:22474955"/>
<evidence type="ECO:0000256" key="1">
    <source>
        <dbReference type="SAM" id="Phobius"/>
    </source>
</evidence>
<dbReference type="RefSeq" id="YP_009110728.1">
    <property type="nucleotide sequence ID" value="NC_025822.1"/>
</dbReference>